<evidence type="ECO:0000313" key="2">
    <source>
        <dbReference type="Proteomes" id="UP000610960"/>
    </source>
</evidence>
<comment type="caution">
    <text evidence="1">The sequence shown here is derived from an EMBL/GenBank/DDBJ whole genome shotgun (WGS) entry which is preliminary data.</text>
</comment>
<gene>
    <name evidence="1" type="ORF">GCM10007981_04920</name>
</gene>
<dbReference type="AlphaFoldDB" id="A0A830GRU3"/>
<proteinExistence type="predicted"/>
<organism evidence="1 2">
    <name type="scientific">Thermocladium modestius</name>
    <dbReference type="NCBI Taxonomy" id="62609"/>
    <lineage>
        <taxon>Archaea</taxon>
        <taxon>Thermoproteota</taxon>
        <taxon>Thermoprotei</taxon>
        <taxon>Thermoproteales</taxon>
        <taxon>Thermoproteaceae</taxon>
        <taxon>Thermocladium</taxon>
    </lineage>
</organism>
<sequence length="53" mass="5688">MGYVLGINSRPRLKLLGVTGDRVGSTAARGYLSYVLSRLGVTPVYSTEEGEEV</sequence>
<reference evidence="1" key="2">
    <citation type="submission" date="2020-09" db="EMBL/GenBank/DDBJ databases">
        <authorList>
            <person name="Sun Q."/>
            <person name="Ohkuma M."/>
        </authorList>
    </citation>
    <scope>NUCLEOTIDE SEQUENCE</scope>
    <source>
        <strain evidence="1">JCM 10088</strain>
    </source>
</reference>
<dbReference type="Proteomes" id="UP000610960">
    <property type="component" value="Unassembled WGS sequence"/>
</dbReference>
<protein>
    <submittedName>
        <fullName evidence="1">Uncharacterized protein</fullName>
    </submittedName>
</protein>
<dbReference type="RefSeq" id="WP_188595857.1">
    <property type="nucleotide sequence ID" value="NZ_BMNL01000001.1"/>
</dbReference>
<reference evidence="1" key="1">
    <citation type="journal article" date="2014" name="Int. J. Syst. Evol. Microbiol.">
        <title>Complete genome sequence of Corynebacterium casei LMG S-19264T (=DSM 44701T), isolated from a smear-ripened cheese.</title>
        <authorList>
            <consortium name="US DOE Joint Genome Institute (JGI-PGF)"/>
            <person name="Walter F."/>
            <person name="Albersmeier A."/>
            <person name="Kalinowski J."/>
            <person name="Ruckert C."/>
        </authorList>
    </citation>
    <scope>NUCLEOTIDE SEQUENCE</scope>
    <source>
        <strain evidence="1">JCM 10088</strain>
    </source>
</reference>
<name>A0A830GRU3_9CREN</name>
<dbReference type="EMBL" id="BMNL01000001">
    <property type="protein sequence ID" value="GGP19795.1"/>
    <property type="molecule type" value="Genomic_DNA"/>
</dbReference>
<accession>A0A830GRU3</accession>
<keyword evidence="2" id="KW-1185">Reference proteome</keyword>
<evidence type="ECO:0000313" key="1">
    <source>
        <dbReference type="EMBL" id="GGP19795.1"/>
    </source>
</evidence>